<gene>
    <name evidence="6" type="ORF">RZ57_02655</name>
</gene>
<evidence type="ECO:0000256" key="4">
    <source>
        <dbReference type="ARBA" id="ARBA00023136"/>
    </source>
</evidence>
<sequence length="656" mass="74662">MAKMYVDEQKLPAFIEYQVQQNDAFALLSGICKWLRKGSPHQAAAKLDFFTTYLKQQPAVGQAVATLLCRWLCKMRLYPILVSGGILGREGFGREMRHRLYEKINPAFKDVNDLRDVFFLLFRQRKDMQWMNAIPDKYWLSLLHCLDRFVSEQDRNWLYDHIRHEGFFAIKMLSIWIAAEDLEPELIRLDPTLLDADSPFVALQKEVGLWLNARHQHQYYDDSHLHVMLTQSRELVGRLQKKGETAGSSMGVAYLLERLCQTLDRLAMLMDLLAAKRVARLRVLKITKMLAEAAANKHSISDLWKQSIKMLSRSITQQTSDHGEHYITRDKKEYFSMFFSAAGGGVLIALMALFKIYLGHIIDDKVWKGVAEGLNYGIGFAIIFMLHFTVATKQPAMTASRFAEAVERNSQGRAVNMKLAQLLVDVLRSQSAAVFGNVLVSVYVAAGIAYLYASHMGQPLLTSEMVQYQLHSIDPTQGTLWFAAIAGLWLFCSGIISGYFDNRSNYLNTRMRLRQHPVLKLLLPQRLRECLADYIHDNSGSIIGNICFGMLLGLTGVIGYWLDLPLDIRHVAFSSANVGYAVVSDQLGWQIFMQSLGFVLLIGVVNLIVSFSLTLWVALRSRNTEIDSWTAILKCICEIVRKRPLSLLLPFQLHHK</sequence>
<protein>
    <submittedName>
        <fullName evidence="6">Recombinase</fullName>
    </submittedName>
</protein>
<reference evidence="6 7" key="1">
    <citation type="journal article" date="2015" name="PLoS Negl. Trop. Dis.">
        <title>Haemophilus ducreyi Cutaneous Ulcer Strains Are Nearly Identical to Class I Genital Ulcer Strains.</title>
        <authorList>
            <person name="Gangaiah D."/>
            <person name="Webb K.M."/>
            <person name="Humphreys T.L."/>
            <person name="Fortney K.R."/>
            <person name="Toh E."/>
            <person name="Tai A."/>
            <person name="Katz S.S."/>
            <person name="Pillay A."/>
            <person name="Chen C.Y."/>
            <person name="Roberts S.A."/>
            <person name="Munson R.S.Jr."/>
            <person name="Spinola S.M."/>
        </authorList>
    </citation>
    <scope>NUCLEOTIDE SEQUENCE [LARGE SCALE GENOMIC DNA]</scope>
    <source>
        <strain evidence="7">CLU2</strain>
    </source>
</reference>
<proteinExistence type="predicted"/>
<dbReference type="EMBL" id="CP011219">
    <property type="protein sequence ID" value="AKO32111.1"/>
    <property type="molecule type" value="Genomic_DNA"/>
</dbReference>
<dbReference type="Pfam" id="PF10136">
    <property type="entry name" value="SpecificRecomb"/>
    <property type="match status" value="1"/>
</dbReference>
<dbReference type="AlphaFoldDB" id="A0AAC8ZAG5"/>
<feature type="transmembrane region" description="Helical" evidence="5">
    <location>
        <begin position="334"/>
        <end position="354"/>
    </location>
</feature>
<keyword evidence="3 5" id="KW-1133">Transmembrane helix</keyword>
<evidence type="ECO:0000313" key="6">
    <source>
        <dbReference type="EMBL" id="AKO32111.1"/>
    </source>
</evidence>
<comment type="subcellular location">
    <subcellularLocation>
        <location evidence="1">Membrane</location>
        <topology evidence="1">Multi-pass membrane protein</topology>
    </subcellularLocation>
</comment>
<dbReference type="OMA" id="GEHYITS"/>
<feature type="transmembrane region" description="Helical" evidence="5">
    <location>
        <begin position="480"/>
        <end position="500"/>
    </location>
</feature>
<accession>A0AAC8ZAG5</accession>
<feature type="transmembrane region" description="Helical" evidence="5">
    <location>
        <begin position="432"/>
        <end position="453"/>
    </location>
</feature>
<keyword evidence="2 5" id="KW-0812">Transmembrane</keyword>
<dbReference type="Proteomes" id="UP000060132">
    <property type="component" value="Chromosome"/>
</dbReference>
<evidence type="ECO:0000313" key="7">
    <source>
        <dbReference type="Proteomes" id="UP000060132"/>
    </source>
</evidence>
<organism evidence="6 7">
    <name type="scientific">Haemophilus ducreyi</name>
    <dbReference type="NCBI Taxonomy" id="730"/>
    <lineage>
        <taxon>Bacteria</taxon>
        <taxon>Pseudomonadati</taxon>
        <taxon>Pseudomonadota</taxon>
        <taxon>Gammaproteobacteria</taxon>
        <taxon>Pasteurellales</taxon>
        <taxon>Pasteurellaceae</taxon>
        <taxon>Haemophilus</taxon>
    </lineage>
</organism>
<dbReference type="InterPro" id="IPR023271">
    <property type="entry name" value="Aquaporin-like"/>
</dbReference>
<evidence type="ECO:0000256" key="3">
    <source>
        <dbReference type="ARBA" id="ARBA00022989"/>
    </source>
</evidence>
<name>A0AAC8ZAG5_HAEDC</name>
<feature type="transmembrane region" description="Helical" evidence="5">
    <location>
        <begin position="374"/>
        <end position="392"/>
    </location>
</feature>
<dbReference type="Gene3D" id="1.20.1080.10">
    <property type="entry name" value="Glycerol uptake facilitator protein"/>
    <property type="match status" value="1"/>
</dbReference>
<evidence type="ECO:0000256" key="2">
    <source>
        <dbReference type="ARBA" id="ARBA00022692"/>
    </source>
</evidence>
<evidence type="ECO:0000256" key="5">
    <source>
        <dbReference type="SAM" id="Phobius"/>
    </source>
</evidence>
<feature type="transmembrane region" description="Helical" evidence="5">
    <location>
        <begin position="596"/>
        <end position="619"/>
    </location>
</feature>
<dbReference type="PIRSF" id="PIRSF015380">
    <property type="entry name" value="Site-sp_rcmb"/>
    <property type="match status" value="1"/>
</dbReference>
<keyword evidence="4 5" id="KW-0472">Membrane</keyword>
<dbReference type="GO" id="GO:0016020">
    <property type="term" value="C:membrane"/>
    <property type="evidence" value="ECO:0007669"/>
    <property type="project" value="UniProtKB-SubCell"/>
</dbReference>
<dbReference type="InterPro" id="IPR011385">
    <property type="entry name" value="Site-sp_rcmbase"/>
</dbReference>
<evidence type="ECO:0000256" key="1">
    <source>
        <dbReference type="ARBA" id="ARBA00004141"/>
    </source>
</evidence>
<dbReference type="RefSeq" id="WP_010944650.1">
    <property type="nucleotide sequence ID" value="NZ_CP011218.1"/>
</dbReference>
<feature type="transmembrane region" description="Helical" evidence="5">
    <location>
        <begin position="542"/>
        <end position="562"/>
    </location>
</feature>